<dbReference type="AlphaFoldDB" id="A0A345CWE5"/>
<dbReference type="EMBL" id="CP013970">
    <property type="protein sequence ID" value="AXF77762.1"/>
    <property type="molecule type" value="Genomic_DNA"/>
</dbReference>
<gene>
    <name evidence="6" type="ORF">AV903_19700</name>
</gene>
<evidence type="ECO:0000313" key="7">
    <source>
        <dbReference type="Proteomes" id="UP000264980"/>
    </source>
</evidence>
<dbReference type="Proteomes" id="UP000264980">
    <property type="component" value="Chromosome"/>
</dbReference>
<dbReference type="SUPFAM" id="SSF47413">
    <property type="entry name" value="lambda repressor-like DNA-binding domains"/>
    <property type="match status" value="1"/>
</dbReference>
<keyword evidence="3" id="KW-0238">DNA-binding</keyword>
<comment type="similarity">
    <text evidence="1">Belongs to the ner transcriptional regulatory family.</text>
</comment>
<dbReference type="RefSeq" id="WP_233479555.1">
    <property type="nucleotide sequence ID" value="NZ_CP013970.1"/>
</dbReference>
<reference evidence="6 7" key="1">
    <citation type="submission" date="2016-01" db="EMBL/GenBank/DDBJ databases">
        <authorList>
            <person name="Oliw E.H."/>
        </authorList>
    </citation>
    <scope>NUCLEOTIDE SEQUENCE [LARGE SCALE GENOMIC DNA]</scope>
    <source>
        <strain evidence="6 7">MDcuke</strain>
    </source>
</reference>
<organism evidence="6 7">
    <name type="scientific">Erwinia tracheiphila</name>
    <dbReference type="NCBI Taxonomy" id="65700"/>
    <lineage>
        <taxon>Bacteria</taxon>
        <taxon>Pseudomonadati</taxon>
        <taxon>Pseudomonadota</taxon>
        <taxon>Gammaproteobacteria</taxon>
        <taxon>Enterobacterales</taxon>
        <taxon>Erwiniaceae</taxon>
        <taxon>Erwinia</taxon>
    </lineage>
</organism>
<accession>A0A345CWE5</accession>
<protein>
    <submittedName>
        <fullName evidence="6">Transcriptional regulator</fullName>
    </submittedName>
</protein>
<evidence type="ECO:0000256" key="4">
    <source>
        <dbReference type="ARBA" id="ARBA00023163"/>
    </source>
</evidence>
<feature type="domain" description="Ner winged helix-turn-helix DNA-binding" evidence="5">
    <location>
        <begin position="7"/>
        <end position="74"/>
    </location>
</feature>
<dbReference type="InterPro" id="IPR010982">
    <property type="entry name" value="Lambda_DNA-bd_dom_sf"/>
</dbReference>
<dbReference type="InterPro" id="IPR038722">
    <property type="entry name" value="Ner_HTH_dom"/>
</dbReference>
<evidence type="ECO:0000256" key="1">
    <source>
        <dbReference type="ARBA" id="ARBA00006157"/>
    </source>
</evidence>
<dbReference type="Pfam" id="PF13693">
    <property type="entry name" value="HTH_35"/>
    <property type="match status" value="1"/>
</dbReference>
<dbReference type="GO" id="GO:0003677">
    <property type="term" value="F:DNA binding"/>
    <property type="evidence" value="ECO:0007669"/>
    <property type="project" value="UniProtKB-KW"/>
</dbReference>
<proteinExistence type="inferred from homology"/>
<evidence type="ECO:0000313" key="6">
    <source>
        <dbReference type="EMBL" id="AXF77762.1"/>
    </source>
</evidence>
<keyword evidence="2" id="KW-0805">Transcription regulation</keyword>
<dbReference type="Gene3D" id="1.10.260.40">
    <property type="entry name" value="lambda repressor-like DNA-binding domains"/>
    <property type="match status" value="1"/>
</dbReference>
<evidence type="ECO:0000259" key="5">
    <source>
        <dbReference type="Pfam" id="PF13693"/>
    </source>
</evidence>
<sequence>MQTKNQDWHAEDIKAAVRKRGTTFSRLSREAGLKSDSLRNVLRFHCKKYEAIVAGVIGVEPGEIWPSRYSKEAESQRGLYD</sequence>
<evidence type="ECO:0000256" key="2">
    <source>
        <dbReference type="ARBA" id="ARBA00023015"/>
    </source>
</evidence>
<name>A0A345CWE5_9GAMM</name>
<evidence type="ECO:0000256" key="3">
    <source>
        <dbReference type="ARBA" id="ARBA00023125"/>
    </source>
</evidence>
<keyword evidence="4" id="KW-0804">Transcription</keyword>